<keyword evidence="1" id="KW-0175">Coiled coil</keyword>
<dbReference type="EMBL" id="CADEAL010004121">
    <property type="protein sequence ID" value="CAB1452218.1"/>
    <property type="molecule type" value="Genomic_DNA"/>
</dbReference>
<name>A0A9N7Z1I1_PLEPL</name>
<sequence length="376" mass="42913">MDFMSSDEEFSLVMEPLKSSEETLEGIQNLISNYKIQCDQLVHEQTDLANMIKDSKKMTQDCKKRSIKLAKSLQEDKQSHQEQMDSEMERQGMLSQEEFKLMKDIQEVQAALREEEANFEQLKQQTDVFTIVPEKTVVFKGKTCDAGDVPMFDMTSRIVYPMVEGTALITFEEEEVAKRILSMKKHQVKLGEECHITVEAQPVQLILPELVEIHSEVCPQRILISNLPEMDMETLLDRLQLHFFHSKHGGGDVEHCEVLPDSGTVVLTFLKDNISKGLTEKEFHDVKFPKKIHTVRVTPFLNGKIVNLKTKMTVCPRTVLLTGIPRVRNDSLPDHVEIHFQRSSNGGGELEAFLYSPLGQHTSALFESVDPKKEQL</sequence>
<dbReference type="Gene3D" id="3.30.70.330">
    <property type="match status" value="1"/>
</dbReference>
<organism evidence="3 4">
    <name type="scientific">Pleuronectes platessa</name>
    <name type="common">European plaice</name>
    <dbReference type="NCBI Taxonomy" id="8262"/>
    <lineage>
        <taxon>Eukaryota</taxon>
        <taxon>Metazoa</taxon>
        <taxon>Chordata</taxon>
        <taxon>Craniata</taxon>
        <taxon>Vertebrata</taxon>
        <taxon>Euteleostomi</taxon>
        <taxon>Actinopterygii</taxon>
        <taxon>Neopterygii</taxon>
        <taxon>Teleostei</taxon>
        <taxon>Neoteleostei</taxon>
        <taxon>Acanthomorphata</taxon>
        <taxon>Carangaria</taxon>
        <taxon>Pleuronectiformes</taxon>
        <taxon>Pleuronectoidei</taxon>
        <taxon>Pleuronectidae</taxon>
        <taxon>Pleuronectes</taxon>
    </lineage>
</organism>
<dbReference type="InterPro" id="IPR009909">
    <property type="entry name" value="Nmi/IFP35_dom"/>
</dbReference>
<feature type="domain" description="NID" evidence="2">
    <location>
        <begin position="265"/>
        <end position="351"/>
    </location>
</feature>
<dbReference type="PANTHER" id="PTHR15225:SF1">
    <property type="entry name" value="INTERFERON-INDUCED 35 KDA PROTEIN"/>
    <property type="match status" value="1"/>
</dbReference>
<dbReference type="AlphaFoldDB" id="A0A9N7Z1I1"/>
<accession>A0A9N7Z1I1</accession>
<evidence type="ECO:0000313" key="3">
    <source>
        <dbReference type="EMBL" id="CAB1452218.1"/>
    </source>
</evidence>
<protein>
    <recommendedName>
        <fullName evidence="2">NID domain-containing protein</fullName>
    </recommendedName>
</protein>
<evidence type="ECO:0000259" key="2">
    <source>
        <dbReference type="Pfam" id="PF07292"/>
    </source>
</evidence>
<gene>
    <name evidence="3" type="ORF">PLEPLA_LOCUS39958</name>
</gene>
<dbReference type="Proteomes" id="UP001153269">
    <property type="component" value="Unassembled WGS sequence"/>
</dbReference>
<dbReference type="Pfam" id="PF07292">
    <property type="entry name" value="NID"/>
    <property type="match status" value="2"/>
</dbReference>
<proteinExistence type="predicted"/>
<evidence type="ECO:0000256" key="1">
    <source>
        <dbReference type="SAM" id="Coils"/>
    </source>
</evidence>
<dbReference type="PANTHER" id="PTHR15225">
    <property type="entry name" value="INTERFERON-INDUCED PROTEIN 35/NMI N-MYC/STAT INTERACTING PROTEIN"/>
    <property type="match status" value="1"/>
</dbReference>
<keyword evidence="4" id="KW-1185">Reference proteome</keyword>
<dbReference type="InterPro" id="IPR012677">
    <property type="entry name" value="Nucleotide-bd_a/b_plait_sf"/>
</dbReference>
<feature type="domain" description="NID" evidence="2">
    <location>
        <begin position="167"/>
        <end position="255"/>
    </location>
</feature>
<reference evidence="3" key="1">
    <citation type="submission" date="2020-03" db="EMBL/GenBank/DDBJ databases">
        <authorList>
            <person name="Weist P."/>
        </authorList>
    </citation>
    <scope>NUCLEOTIDE SEQUENCE</scope>
</reference>
<evidence type="ECO:0000313" key="4">
    <source>
        <dbReference type="Proteomes" id="UP001153269"/>
    </source>
</evidence>
<dbReference type="GO" id="GO:0005634">
    <property type="term" value="C:nucleus"/>
    <property type="evidence" value="ECO:0007669"/>
    <property type="project" value="TreeGrafter"/>
</dbReference>
<feature type="coiled-coil region" evidence="1">
    <location>
        <begin position="63"/>
        <end position="125"/>
    </location>
</feature>
<comment type="caution">
    <text evidence="3">The sequence shown here is derived from an EMBL/GenBank/DDBJ whole genome shotgun (WGS) entry which is preliminary data.</text>
</comment>